<accession>A0A6C7EAR8</accession>
<gene>
    <name evidence="3" type="ORF">YM304_27880</name>
</gene>
<evidence type="ECO:0000259" key="2">
    <source>
        <dbReference type="Pfam" id="PF00582"/>
    </source>
</evidence>
<comment type="similarity">
    <text evidence="1">Belongs to the universal stress protein A family.</text>
</comment>
<sequence>MSKKITAGYNGSEASSEAVRWAANEARTRGVPLRVVTCPDLPPTTSAAAFGTGAVYDAERSLAEVNAETVRSMIGESHPEVALVVDIVPGSPTSALLEGLEPHDLVAVGASSHEGAALFWVGSTTRHLAHHSPCPVVVVRGAASRGTPDRVVVGVDGSESSDAALRWAADEADLHGAELVVVHAWDYPYRPTDVGSAQGHDITEVDAACTLDTAVEAARERCAATVTPALVEGGPVDALLQTARDGDLLVVGSRGRGALRSRIFGSTANSVLDAAAVPVVIVRPDDA</sequence>
<protein>
    <recommendedName>
        <fullName evidence="2">UspA domain-containing protein</fullName>
    </recommendedName>
</protein>
<dbReference type="SUPFAM" id="SSF52402">
    <property type="entry name" value="Adenine nucleotide alpha hydrolases-like"/>
    <property type="match status" value="2"/>
</dbReference>
<dbReference type="AlphaFoldDB" id="A0A6C7EAR8"/>
<dbReference type="PANTHER" id="PTHR46268">
    <property type="entry name" value="STRESS RESPONSE PROTEIN NHAX"/>
    <property type="match status" value="1"/>
</dbReference>
<dbReference type="RefSeq" id="WP_015442349.1">
    <property type="nucleotide sequence ID" value="NC_020520.1"/>
</dbReference>
<evidence type="ECO:0000256" key="1">
    <source>
        <dbReference type="ARBA" id="ARBA00008791"/>
    </source>
</evidence>
<feature type="domain" description="UspA" evidence="2">
    <location>
        <begin position="1"/>
        <end position="140"/>
    </location>
</feature>
<name>A0A6C7EAR8_ILUCY</name>
<dbReference type="InterPro" id="IPR006016">
    <property type="entry name" value="UspA"/>
</dbReference>
<dbReference type="PANTHER" id="PTHR46268:SF6">
    <property type="entry name" value="UNIVERSAL STRESS PROTEIN UP12"/>
    <property type="match status" value="1"/>
</dbReference>
<dbReference type="InterPro" id="IPR006015">
    <property type="entry name" value="Universal_stress_UspA"/>
</dbReference>
<keyword evidence="4" id="KW-1185">Reference proteome</keyword>
<organism evidence="3 4">
    <name type="scientific">Ilumatobacter coccineus (strain NBRC 103263 / KCTC 29153 / YM16-304)</name>
    <dbReference type="NCBI Taxonomy" id="1313172"/>
    <lineage>
        <taxon>Bacteria</taxon>
        <taxon>Bacillati</taxon>
        <taxon>Actinomycetota</taxon>
        <taxon>Acidimicrobiia</taxon>
        <taxon>Acidimicrobiales</taxon>
        <taxon>Ilumatobacteraceae</taxon>
        <taxon>Ilumatobacter</taxon>
    </lineage>
</organism>
<dbReference type="Pfam" id="PF00582">
    <property type="entry name" value="Usp"/>
    <property type="match status" value="2"/>
</dbReference>
<dbReference type="Proteomes" id="UP000011863">
    <property type="component" value="Chromosome"/>
</dbReference>
<dbReference type="CDD" id="cd00293">
    <property type="entry name" value="USP-like"/>
    <property type="match status" value="1"/>
</dbReference>
<evidence type="ECO:0000313" key="3">
    <source>
        <dbReference type="EMBL" id="BAN03102.1"/>
    </source>
</evidence>
<evidence type="ECO:0000313" key="4">
    <source>
        <dbReference type="Proteomes" id="UP000011863"/>
    </source>
</evidence>
<dbReference type="OrthoDB" id="3174546at2"/>
<dbReference type="Gene3D" id="3.40.50.620">
    <property type="entry name" value="HUPs"/>
    <property type="match status" value="2"/>
</dbReference>
<dbReference type="EMBL" id="AP012057">
    <property type="protein sequence ID" value="BAN03102.1"/>
    <property type="molecule type" value="Genomic_DNA"/>
</dbReference>
<feature type="domain" description="UspA" evidence="2">
    <location>
        <begin position="149"/>
        <end position="283"/>
    </location>
</feature>
<reference evidence="3 4" key="1">
    <citation type="journal article" date="2013" name="Int. J. Syst. Evol. Microbiol.">
        <title>Ilumatobacter nonamiense sp. nov. and Ilumatobacter coccineum sp. nov., isolated from seashore sand.</title>
        <authorList>
            <person name="Matsumoto A."/>
            <person name="Kasai H."/>
            <person name="Matsuo Y."/>
            <person name="Shizuri Y."/>
            <person name="Ichikawa N."/>
            <person name="Fujita N."/>
            <person name="Omura S."/>
            <person name="Takahashi Y."/>
        </authorList>
    </citation>
    <scope>NUCLEOTIDE SEQUENCE [LARGE SCALE GENOMIC DNA]</scope>
    <source>
        <strain evidence="4">NBRC 103263 / KCTC 29153 / YM16-304</strain>
    </source>
</reference>
<dbReference type="InterPro" id="IPR014729">
    <property type="entry name" value="Rossmann-like_a/b/a_fold"/>
</dbReference>
<dbReference type="PRINTS" id="PR01438">
    <property type="entry name" value="UNVRSLSTRESS"/>
</dbReference>
<proteinExistence type="inferred from homology"/>
<dbReference type="KEGG" id="aym:YM304_27880"/>